<feature type="compositionally biased region" description="Acidic residues" evidence="2">
    <location>
        <begin position="86"/>
        <end position="142"/>
    </location>
</feature>
<feature type="domain" description="AATF leucine zipper-containing" evidence="4">
    <location>
        <begin position="238"/>
        <end position="391"/>
    </location>
</feature>
<accession>A0A8T3E7N3</accession>
<evidence type="ECO:0008006" key="7">
    <source>
        <dbReference type="Google" id="ProtNLM"/>
    </source>
</evidence>
<proteinExistence type="inferred from homology"/>
<dbReference type="InterPro" id="IPR012617">
    <property type="entry name" value="AATF_C"/>
</dbReference>
<dbReference type="PANTHER" id="PTHR15565">
    <property type="entry name" value="AATF PROTEIN APOPTOSIS ANTAGONIZING TRANSCRIPTION FACTOR"/>
    <property type="match status" value="1"/>
</dbReference>
<reference evidence="5" key="1">
    <citation type="submission" date="2021-01" db="EMBL/GenBank/DDBJ databases">
        <authorList>
            <person name="Zahm M."/>
            <person name="Roques C."/>
            <person name="Cabau C."/>
            <person name="Klopp C."/>
            <person name="Donnadieu C."/>
            <person name="Jouanno E."/>
            <person name="Lampietro C."/>
            <person name="Louis A."/>
            <person name="Herpin A."/>
            <person name="Echchiki A."/>
            <person name="Berthelot C."/>
            <person name="Parey E."/>
            <person name="Roest-Crollius H."/>
            <person name="Braasch I."/>
            <person name="Postlethwait J."/>
            <person name="Bobe J."/>
            <person name="Montfort J."/>
            <person name="Bouchez O."/>
            <person name="Begum T."/>
            <person name="Mejri S."/>
            <person name="Adams A."/>
            <person name="Chen W.-J."/>
            <person name="Guiguen Y."/>
        </authorList>
    </citation>
    <scope>NUCLEOTIDE SEQUENCE</scope>
    <source>
        <tissue evidence="5">Blood</tissue>
    </source>
</reference>
<dbReference type="InterPro" id="IPR025160">
    <property type="entry name" value="AATF"/>
</dbReference>
<evidence type="ECO:0000313" key="6">
    <source>
        <dbReference type="Proteomes" id="UP000829720"/>
    </source>
</evidence>
<dbReference type="Proteomes" id="UP000829720">
    <property type="component" value="Unassembled WGS sequence"/>
</dbReference>
<feature type="region of interest" description="Disordered" evidence="2">
    <location>
        <begin position="322"/>
        <end position="361"/>
    </location>
</feature>
<name>A0A8T3E7N3_9TELE</name>
<feature type="domain" description="Apoptosis-antagonizing transcription factor C-terminal" evidence="3">
    <location>
        <begin position="482"/>
        <end position="566"/>
    </location>
</feature>
<dbReference type="AlphaFoldDB" id="A0A8T3E7N3"/>
<feature type="compositionally biased region" description="Acidic residues" evidence="2">
    <location>
        <begin position="334"/>
        <end position="350"/>
    </location>
</feature>
<comment type="similarity">
    <text evidence="1">Belongs to the AATF family.</text>
</comment>
<gene>
    <name evidence="5" type="ORF">AGOR_G00029460</name>
</gene>
<dbReference type="OrthoDB" id="5783963at2759"/>
<dbReference type="Pfam" id="PF13339">
    <property type="entry name" value="AATF-Che1"/>
    <property type="match status" value="1"/>
</dbReference>
<feature type="region of interest" description="Disordered" evidence="2">
    <location>
        <begin position="1"/>
        <end position="145"/>
    </location>
</feature>
<dbReference type="GO" id="GO:0005730">
    <property type="term" value="C:nucleolus"/>
    <property type="evidence" value="ECO:0007669"/>
    <property type="project" value="TreeGrafter"/>
</dbReference>
<dbReference type="EMBL" id="JAERUA010000002">
    <property type="protein sequence ID" value="KAI1903657.1"/>
    <property type="molecule type" value="Genomic_DNA"/>
</dbReference>
<dbReference type="PANTHER" id="PTHR15565:SF0">
    <property type="entry name" value="PROTEIN AATF"/>
    <property type="match status" value="1"/>
</dbReference>
<dbReference type="InterPro" id="IPR039223">
    <property type="entry name" value="AATF/Bfr2"/>
</dbReference>
<evidence type="ECO:0000256" key="1">
    <source>
        <dbReference type="ARBA" id="ARBA00008966"/>
    </source>
</evidence>
<feature type="compositionally biased region" description="Acidic residues" evidence="2">
    <location>
        <begin position="174"/>
        <end position="223"/>
    </location>
</feature>
<evidence type="ECO:0000313" key="5">
    <source>
        <dbReference type="EMBL" id="KAI1903657.1"/>
    </source>
</evidence>
<feature type="compositionally biased region" description="Basic and acidic residues" evidence="2">
    <location>
        <begin position="351"/>
        <end position="361"/>
    </location>
</feature>
<dbReference type="GO" id="GO:0006357">
    <property type="term" value="P:regulation of transcription by RNA polymerase II"/>
    <property type="evidence" value="ECO:0007669"/>
    <property type="project" value="TreeGrafter"/>
</dbReference>
<feature type="region of interest" description="Disordered" evidence="2">
    <location>
        <begin position="162"/>
        <end position="244"/>
    </location>
</feature>
<feature type="compositionally biased region" description="Basic and acidic residues" evidence="2">
    <location>
        <begin position="29"/>
        <end position="40"/>
    </location>
</feature>
<keyword evidence="6" id="KW-1185">Reference proteome</keyword>
<dbReference type="Pfam" id="PF08164">
    <property type="entry name" value="TRAUB"/>
    <property type="match status" value="1"/>
</dbReference>
<organism evidence="5 6">
    <name type="scientific">Albula goreensis</name>
    <dbReference type="NCBI Taxonomy" id="1534307"/>
    <lineage>
        <taxon>Eukaryota</taxon>
        <taxon>Metazoa</taxon>
        <taxon>Chordata</taxon>
        <taxon>Craniata</taxon>
        <taxon>Vertebrata</taxon>
        <taxon>Euteleostomi</taxon>
        <taxon>Actinopterygii</taxon>
        <taxon>Neopterygii</taxon>
        <taxon>Teleostei</taxon>
        <taxon>Albuliformes</taxon>
        <taxon>Albulidae</taxon>
        <taxon>Albula</taxon>
    </lineage>
</organism>
<comment type="caution">
    <text evidence="5">The sequence shown here is derived from an EMBL/GenBank/DDBJ whole genome shotgun (WGS) entry which is preliminary data.</text>
</comment>
<protein>
    <recommendedName>
        <fullName evidence="7">Apoptosis antagonizing transcription factor</fullName>
    </recommendedName>
</protein>
<evidence type="ECO:0000259" key="3">
    <source>
        <dbReference type="Pfam" id="PF08164"/>
    </source>
</evidence>
<sequence>MAASISQQLEDLLNPLPKFVDPEDDQDEETKAKVIEKFAEGDDDDDGTAIGGLRRHTSVPLSEMDCRYRGKKTSRKQLQHDLEKFGEEEEEEGDDDDDDDDLEADDDDDEEGGDDEDDKEHDDEEEDLLEDEEIESSVDGDDDRVSQIKALVKKMKGTDITFPKQTDLFKLTEGMDDLGDSEEEDNDDDDDDDGLGEMEEDEGESEEDEDGSEEEDEEDETQDDGAVMTFSKEKVSDEVEKGKAVKNQLDLWDQLLEGRIKLQKALLTANQLPQPLSFPEFKRRGGPEFAGALKNSHKALKALQRSLLELQDLLLHQTPDTKALTMGQTGGPQSEDDEEVKSEEEGEEMEQEAKRPPKRKLEMSEYPEFMAKRFAAFQPYRDATLQKWHDKTRLTMGKMGKGFTSFERNILTQIEQVLTDKERLLRRTQTKRSEYQVLGRAEPTAATATGTTAEEEKEEMALKANAHLKDLDEEIFDDDDFYHQLLRELIERKTSAADPNDQVAMGRQWLAIQKLRSKIKKKVDTKASKGRKVRFHIHSKLVNFMAPIDHSTMSDGARTELFRSLFGKSSTFDGSLRE</sequence>
<evidence type="ECO:0000256" key="2">
    <source>
        <dbReference type="SAM" id="MobiDB-lite"/>
    </source>
</evidence>
<evidence type="ECO:0000259" key="4">
    <source>
        <dbReference type="Pfam" id="PF13339"/>
    </source>
</evidence>
<feature type="compositionally biased region" description="Basic and acidic residues" evidence="2">
    <location>
        <begin position="231"/>
        <end position="243"/>
    </location>
</feature>